<keyword evidence="4" id="KW-1185">Reference proteome</keyword>
<dbReference type="Proteomes" id="UP000824334">
    <property type="component" value="Chromosome"/>
</dbReference>
<dbReference type="Pfam" id="PF07811">
    <property type="entry name" value="TadE"/>
    <property type="match status" value="1"/>
</dbReference>
<keyword evidence="1" id="KW-0812">Transmembrane</keyword>
<accession>A0ABX8TG42</accession>
<name>A0ABX8TG42_9CAUL</name>
<proteinExistence type="predicted"/>
<dbReference type="InterPro" id="IPR012495">
    <property type="entry name" value="TadE-like_dom"/>
</dbReference>
<evidence type="ECO:0000313" key="3">
    <source>
        <dbReference type="EMBL" id="QYC10177.1"/>
    </source>
</evidence>
<gene>
    <name evidence="3" type="ORF">KWG56_16715</name>
</gene>
<sequence length="142" mass="14895">MQSAPVKSSFVRADGGSAAVEFALVGPIMVVLMIAIVVYGSWFLMAQSVQSLASEGARAAIGGLDASEREALARAEIATSVARMGALEPAKTTVRTVSDAQRMQVIVVYDARDNPMMALGAMLPLPPTIIERQAVIRVGGYS</sequence>
<reference evidence="3 4" key="1">
    <citation type="submission" date="2021-07" db="EMBL/GenBank/DDBJ databases">
        <title>Isolation and characterization of bacteria from a gold mining with a capacity of golden bioaccumulation.</title>
        <authorList>
            <person name="Yang X.J."/>
        </authorList>
    </citation>
    <scope>NUCLEOTIDE SEQUENCE [LARGE SCALE GENOMIC DNA]</scope>
    <source>
        <strain evidence="3 4">Au29</strain>
    </source>
</reference>
<dbReference type="GeneID" id="94376933"/>
<organism evidence="3 4">
    <name type="scientific">Brevundimonas nasdae</name>
    <dbReference type="NCBI Taxonomy" id="172043"/>
    <lineage>
        <taxon>Bacteria</taxon>
        <taxon>Pseudomonadati</taxon>
        <taxon>Pseudomonadota</taxon>
        <taxon>Alphaproteobacteria</taxon>
        <taxon>Caulobacterales</taxon>
        <taxon>Caulobacteraceae</taxon>
        <taxon>Brevundimonas</taxon>
    </lineage>
</organism>
<evidence type="ECO:0000313" key="4">
    <source>
        <dbReference type="Proteomes" id="UP000824334"/>
    </source>
</evidence>
<feature type="domain" description="TadE-like" evidence="2">
    <location>
        <begin position="16"/>
        <end position="58"/>
    </location>
</feature>
<evidence type="ECO:0000259" key="2">
    <source>
        <dbReference type="Pfam" id="PF07811"/>
    </source>
</evidence>
<protein>
    <submittedName>
        <fullName evidence="3">Pilus assembly protein</fullName>
    </submittedName>
</protein>
<dbReference type="RefSeq" id="WP_219353010.1">
    <property type="nucleotide sequence ID" value="NZ_CBFGPT010000007.1"/>
</dbReference>
<dbReference type="EMBL" id="CP080034">
    <property type="protein sequence ID" value="QYC10177.1"/>
    <property type="molecule type" value="Genomic_DNA"/>
</dbReference>
<keyword evidence="1" id="KW-0472">Membrane</keyword>
<keyword evidence="1" id="KW-1133">Transmembrane helix</keyword>
<evidence type="ECO:0000256" key="1">
    <source>
        <dbReference type="SAM" id="Phobius"/>
    </source>
</evidence>
<feature type="transmembrane region" description="Helical" evidence="1">
    <location>
        <begin position="22"/>
        <end position="44"/>
    </location>
</feature>